<keyword evidence="1" id="KW-0472">Membrane</keyword>
<dbReference type="EMBL" id="VUNI01000001">
    <property type="protein sequence ID" value="MST73603.1"/>
    <property type="molecule type" value="Genomic_DNA"/>
</dbReference>
<organism evidence="2 3">
    <name type="scientific">Roseburia porci</name>
    <dbReference type="NCBI Taxonomy" id="2605790"/>
    <lineage>
        <taxon>Bacteria</taxon>
        <taxon>Bacillati</taxon>
        <taxon>Bacillota</taxon>
        <taxon>Clostridia</taxon>
        <taxon>Lachnospirales</taxon>
        <taxon>Lachnospiraceae</taxon>
        <taxon>Roseburia</taxon>
    </lineage>
</organism>
<dbReference type="Proteomes" id="UP000474024">
    <property type="component" value="Unassembled WGS sequence"/>
</dbReference>
<keyword evidence="1" id="KW-0812">Transmembrane</keyword>
<keyword evidence="1" id="KW-1133">Transmembrane helix</keyword>
<protein>
    <submittedName>
        <fullName evidence="2">Stage III sporulation protein AD</fullName>
    </submittedName>
</protein>
<dbReference type="AlphaFoldDB" id="A0A6L5YMB1"/>
<dbReference type="RefSeq" id="WP_154427919.1">
    <property type="nucleotide sequence ID" value="NZ_VUNI01000001.1"/>
</dbReference>
<name>A0A6L5YMB1_9FIRM</name>
<proteinExistence type="predicted"/>
<comment type="caution">
    <text evidence="2">The sequence shown here is derived from an EMBL/GenBank/DDBJ whole genome shotgun (WGS) entry which is preliminary data.</text>
</comment>
<reference evidence="2 3" key="1">
    <citation type="submission" date="2019-08" db="EMBL/GenBank/DDBJ databases">
        <title>In-depth cultivation of the pig gut microbiome towards novel bacterial diversity and tailored functional studies.</title>
        <authorList>
            <person name="Wylensek D."/>
            <person name="Hitch T.C.A."/>
            <person name="Clavel T."/>
        </authorList>
    </citation>
    <scope>NUCLEOTIDE SEQUENCE [LARGE SCALE GENOMIC DNA]</scope>
    <source>
        <strain evidence="2 3">MUC/MUC-530-WT-4D</strain>
    </source>
</reference>
<feature type="transmembrane region" description="Helical" evidence="1">
    <location>
        <begin position="40"/>
        <end position="60"/>
    </location>
</feature>
<evidence type="ECO:0000256" key="1">
    <source>
        <dbReference type="SAM" id="Phobius"/>
    </source>
</evidence>
<gene>
    <name evidence="2" type="ORF">FYJ75_00955</name>
</gene>
<evidence type="ECO:0000313" key="2">
    <source>
        <dbReference type="EMBL" id="MST73603.1"/>
    </source>
</evidence>
<accession>A0A6L5YMB1</accession>
<feature type="transmembrane region" description="Helical" evidence="1">
    <location>
        <begin position="12"/>
        <end position="33"/>
    </location>
</feature>
<dbReference type="InterPro" id="IPR025664">
    <property type="entry name" value="Spore_III_AC/AD"/>
</dbReference>
<sequence>MKQWKHYFRCKGGGHILKIGLIGIVSVFLGMILRKEKGEFAILVGLAAGIVIFVYALAQFSAISQFIGGIWEQLPVEHSFMIQLLKMLGITYVADFSAGICKDNGYQAVGGQIELFAKLSILALSIPGLAYLTDVLEQFL</sequence>
<dbReference type="Pfam" id="PF06686">
    <property type="entry name" value="SpoIIIAC"/>
    <property type="match status" value="2"/>
</dbReference>
<evidence type="ECO:0000313" key="3">
    <source>
        <dbReference type="Proteomes" id="UP000474024"/>
    </source>
</evidence>
<keyword evidence="3" id="KW-1185">Reference proteome</keyword>